<feature type="region of interest" description="Disordered" evidence="2">
    <location>
        <begin position="22"/>
        <end position="61"/>
    </location>
</feature>
<feature type="compositionally biased region" description="Polar residues" evidence="2">
    <location>
        <begin position="594"/>
        <end position="614"/>
    </location>
</feature>
<evidence type="ECO:0000313" key="4">
    <source>
        <dbReference type="WBParaSite" id="SRDH1_9260.4"/>
    </source>
</evidence>
<feature type="compositionally biased region" description="Polar residues" evidence="2">
    <location>
        <begin position="631"/>
        <end position="644"/>
    </location>
</feature>
<feature type="region of interest" description="Disordered" evidence="2">
    <location>
        <begin position="594"/>
        <end position="644"/>
    </location>
</feature>
<dbReference type="WBParaSite" id="SRDH1_9260.4">
    <property type="protein sequence ID" value="SRDH1_9260.4"/>
    <property type="gene ID" value="SRDH1_9260"/>
</dbReference>
<dbReference type="InterPro" id="IPR030465">
    <property type="entry name" value="CEP131"/>
</dbReference>
<dbReference type="PANTHER" id="PTHR31540:SF1">
    <property type="entry name" value="CENTROSOMAL PROTEIN OF 131 KDA"/>
    <property type="match status" value="1"/>
</dbReference>
<protein>
    <recommendedName>
        <fullName evidence="5">Centrosomal protein of 131 kDa</fullName>
    </recommendedName>
</protein>
<organism evidence="3 4">
    <name type="scientific">Schistosoma rodhaini</name>
    <dbReference type="NCBI Taxonomy" id="6188"/>
    <lineage>
        <taxon>Eukaryota</taxon>
        <taxon>Metazoa</taxon>
        <taxon>Spiralia</taxon>
        <taxon>Lophotrochozoa</taxon>
        <taxon>Platyhelminthes</taxon>
        <taxon>Trematoda</taxon>
        <taxon>Digenea</taxon>
        <taxon>Strigeidida</taxon>
        <taxon>Schistosomatoidea</taxon>
        <taxon>Schistosomatidae</taxon>
        <taxon>Schistosoma</taxon>
    </lineage>
</organism>
<keyword evidence="3" id="KW-1185">Reference proteome</keyword>
<reference evidence="3" key="1">
    <citation type="submission" date="2022-06" db="EMBL/GenBank/DDBJ databases">
        <authorList>
            <person name="Berger JAMES D."/>
            <person name="Berger JAMES D."/>
        </authorList>
    </citation>
    <scope>NUCLEOTIDE SEQUENCE [LARGE SCALE GENOMIC DNA]</scope>
</reference>
<dbReference type="AlphaFoldDB" id="A0AA85GEW9"/>
<feature type="region of interest" description="Disordered" evidence="2">
    <location>
        <begin position="314"/>
        <end position="338"/>
    </location>
</feature>
<sequence>MMSLSLKGSQISPCKSAISSSRLPAKTYNENSRTRNGTENIRNNGNSFQGPEISPSASAPLVKRKLESPDNLITKDGENLLIDFNNTIHTDSLTFKIGKCSSWPSESNDKSVSRWLETNFHDQNDSGFNWDGQNDDDILTLYSDKKSEDFTGGKNLDTIVDSLDLNINPRFESISMDIKQVIGDDGDLQYTDINEKTDTPPPCLVRPSSNSVNTARQISDFNDELKLLTSTLHDDNRRNSAATVIQKFWRRHRRRYLAAEAVMYRLLDDQKRRLSKQNINNGQPIHSVLQNRQNVLKQKRKQRHQNAIKILHENRSTKSSQRQETLENKGEENSVPESILAFGNQKDRTNEDKSNALNKPIFPTKANQYKTCNPDIDMTKTTKQNVHNEIEQVGRENNSLCQTEFCSLRNDGNNRTIDQQKDVSGVKNMSAVDNILQELKQLESVEFLNYCSTNDPGINIDVSKQVSLQKCPIPTTWSEMIKDISRVLSEAEQDEVNSTNFRKYCSVQRSTGLKGVRNRSASTLSNYSSLAQSNLSGPSTITTNKHTFLSEENCDSHTKHMERVCSRQKAQKELDQSISQCREKLTTFIQSNHNNVCHNLPESNGGNTGTNQHTKISKSRSSSTSQRPSSVKNQTTSRSLQSSCFKSPMNLSSAHLLHANSVGKNAESKLSYKNHVGYSTQNLYESVSLKDEMKQIIQSDDGYITTDNECLMLKLEEKEGQIKRLQRIIEHQRELFLRQSEDTQRDGDRRVESIKADYECTINRNYKLIDELIEEKKSLHTKCEELLEELKTVTKKTNEKIKALEERHKVEMRKVEAKHLAAEKLRREKWETEKAKHFKEVTIRGMENEIAQMIANHKAEMATLRQSCAEQIQAADVRAYQAYMSHIEELKQTLIKEKDEACSRERELVEQRLNQTLAEERSSFEAHRRRLLVEIFDERERLTLTASKQRAEMDTLRSNLEVALKQANEQHEKETQQIKADLSQRHKDEIAELNQRNLAERTAWEEHTKSLLESQYISRETLLKEQLKKERDRLLESAVHRLEAEANEARLETDRQAELKLKRVREKFQAEIEELERSERQAMEKYCLMKTQFLDKEHEADRLRSQLTQKDHELAEVRLLYEKLNQERQNLSDVIRQEFADHLVYVEEENRSMKRELAELKAHLKAEEERHEKEIDAIKKLNNSEIETVHQKIKEIIKKKEEKFAVFRESFQNEIEKKDRELDAANQRAQHLEELIDHQRKQFLQINH</sequence>
<dbReference type="Proteomes" id="UP000050792">
    <property type="component" value="Unassembled WGS sequence"/>
</dbReference>
<accession>A0AA85GEW9</accession>
<feature type="compositionally biased region" description="Polar residues" evidence="2">
    <location>
        <begin position="22"/>
        <end position="49"/>
    </location>
</feature>
<feature type="compositionally biased region" description="Low complexity" evidence="2">
    <location>
        <begin position="619"/>
        <end position="630"/>
    </location>
</feature>
<evidence type="ECO:0008006" key="5">
    <source>
        <dbReference type="Google" id="ProtNLM"/>
    </source>
</evidence>
<dbReference type="GO" id="GO:0035735">
    <property type="term" value="P:intraciliary transport involved in cilium assembly"/>
    <property type="evidence" value="ECO:0007669"/>
    <property type="project" value="InterPro"/>
</dbReference>
<proteinExistence type="predicted"/>
<dbReference type="GO" id="GO:0005929">
    <property type="term" value="C:cilium"/>
    <property type="evidence" value="ECO:0007669"/>
    <property type="project" value="GOC"/>
</dbReference>
<dbReference type="PANTHER" id="PTHR31540">
    <property type="entry name" value="CENTROSOMAL PROTEIN OF 131 KDA"/>
    <property type="match status" value="1"/>
</dbReference>
<evidence type="ECO:0000313" key="3">
    <source>
        <dbReference type="Proteomes" id="UP000050792"/>
    </source>
</evidence>
<feature type="coiled-coil region" evidence="1">
    <location>
        <begin position="1017"/>
        <end position="1184"/>
    </location>
</feature>
<reference evidence="4" key="2">
    <citation type="submission" date="2023-11" db="UniProtKB">
        <authorList>
            <consortium name="WormBaseParasite"/>
        </authorList>
    </citation>
    <scope>IDENTIFICATION</scope>
</reference>
<feature type="coiled-coil region" evidence="1">
    <location>
        <begin position="769"/>
        <end position="807"/>
    </location>
</feature>
<feature type="coiled-coil region" evidence="1">
    <location>
        <begin position="1208"/>
        <end position="1242"/>
    </location>
</feature>
<keyword evidence="1" id="KW-0175">Coiled coil</keyword>
<evidence type="ECO:0000256" key="1">
    <source>
        <dbReference type="SAM" id="Coils"/>
    </source>
</evidence>
<feature type="coiled-coil region" evidence="1">
    <location>
        <begin position="708"/>
        <end position="735"/>
    </location>
</feature>
<evidence type="ECO:0000256" key="2">
    <source>
        <dbReference type="SAM" id="MobiDB-lite"/>
    </source>
</evidence>
<feature type="coiled-coil region" evidence="1">
    <location>
        <begin position="939"/>
        <end position="984"/>
    </location>
</feature>
<dbReference type="GO" id="GO:0034451">
    <property type="term" value="C:centriolar satellite"/>
    <property type="evidence" value="ECO:0007669"/>
    <property type="project" value="TreeGrafter"/>
</dbReference>
<dbReference type="GO" id="GO:0010824">
    <property type="term" value="P:regulation of centrosome duplication"/>
    <property type="evidence" value="ECO:0007669"/>
    <property type="project" value="TreeGrafter"/>
</dbReference>
<name>A0AA85GEW9_9TREM</name>